<proteinExistence type="predicted"/>
<dbReference type="EMBL" id="VTOU01000003">
    <property type="protein sequence ID" value="TZG26495.1"/>
    <property type="molecule type" value="Genomic_DNA"/>
</dbReference>
<sequence length="123" mass="14070">MPTMPRVFRPGGEKSAREVRQRHDQDRGSARERGYDSRWSKAAASDRRDNPLCAYCELEGRITAATLTDHLYPHRLFAGVFWLKHWWVSSCGPCHSGFKQALERRGKAAIDALADRLGRPRHP</sequence>
<dbReference type="Proteomes" id="UP000322077">
    <property type="component" value="Unassembled WGS sequence"/>
</dbReference>
<evidence type="ECO:0000313" key="3">
    <source>
        <dbReference type="Proteomes" id="UP000322077"/>
    </source>
</evidence>
<protein>
    <recommendedName>
        <fullName evidence="4">HNH endonuclease</fullName>
    </recommendedName>
</protein>
<evidence type="ECO:0008006" key="4">
    <source>
        <dbReference type="Google" id="ProtNLM"/>
    </source>
</evidence>
<organism evidence="2 3">
    <name type="scientific">Sphingomonas montanisoli</name>
    <dbReference type="NCBI Taxonomy" id="2606412"/>
    <lineage>
        <taxon>Bacteria</taxon>
        <taxon>Pseudomonadati</taxon>
        <taxon>Pseudomonadota</taxon>
        <taxon>Alphaproteobacteria</taxon>
        <taxon>Sphingomonadales</taxon>
        <taxon>Sphingomonadaceae</taxon>
        <taxon>Sphingomonas</taxon>
    </lineage>
</organism>
<name>A0A5D9C925_9SPHN</name>
<evidence type="ECO:0000313" key="2">
    <source>
        <dbReference type="EMBL" id="TZG26495.1"/>
    </source>
</evidence>
<accession>A0A5D9C925</accession>
<feature type="region of interest" description="Disordered" evidence="1">
    <location>
        <begin position="1"/>
        <end position="47"/>
    </location>
</feature>
<keyword evidence="3" id="KW-1185">Reference proteome</keyword>
<dbReference type="AlphaFoldDB" id="A0A5D9C925"/>
<gene>
    <name evidence="2" type="ORF">FYJ91_16365</name>
</gene>
<evidence type="ECO:0000256" key="1">
    <source>
        <dbReference type="SAM" id="MobiDB-lite"/>
    </source>
</evidence>
<comment type="caution">
    <text evidence="2">The sequence shown here is derived from an EMBL/GenBank/DDBJ whole genome shotgun (WGS) entry which is preliminary data.</text>
</comment>
<reference evidence="2 3" key="1">
    <citation type="submission" date="2019-08" db="EMBL/GenBank/DDBJ databases">
        <authorList>
            <person name="Wang G."/>
            <person name="Xu Z."/>
        </authorList>
    </citation>
    <scope>NUCLEOTIDE SEQUENCE [LARGE SCALE GENOMIC DNA]</scope>
    <source>
        <strain evidence="2 3">ZX</strain>
    </source>
</reference>
<dbReference type="RefSeq" id="WP_149523297.1">
    <property type="nucleotide sequence ID" value="NZ_VTOU01000003.1"/>
</dbReference>
<feature type="compositionally biased region" description="Basic and acidic residues" evidence="1">
    <location>
        <begin position="11"/>
        <end position="47"/>
    </location>
</feature>